<dbReference type="AlphaFoldDB" id="V5AZF3"/>
<organism evidence="1 2">
    <name type="scientific">Trypanosoma cruzi Dm28c</name>
    <dbReference type="NCBI Taxonomy" id="1416333"/>
    <lineage>
        <taxon>Eukaryota</taxon>
        <taxon>Discoba</taxon>
        <taxon>Euglenozoa</taxon>
        <taxon>Kinetoplastea</taxon>
        <taxon>Metakinetoplastina</taxon>
        <taxon>Trypanosomatida</taxon>
        <taxon>Trypanosomatidae</taxon>
        <taxon>Trypanosoma</taxon>
        <taxon>Schizotrypanum</taxon>
    </lineage>
</organism>
<dbReference type="OrthoDB" id="10443456at2759"/>
<gene>
    <name evidence="1" type="ORF">TCDM_11835</name>
</gene>
<evidence type="ECO:0000313" key="2">
    <source>
        <dbReference type="Proteomes" id="UP000017861"/>
    </source>
</evidence>
<dbReference type="Proteomes" id="UP000017861">
    <property type="component" value="Unassembled WGS sequence"/>
</dbReference>
<dbReference type="VEuPathDB" id="TriTrypDB:TCDM_11835"/>
<name>V5AZF3_TRYCR</name>
<evidence type="ECO:0000313" key="1">
    <source>
        <dbReference type="EMBL" id="ESS60629.1"/>
    </source>
</evidence>
<reference evidence="1 2" key="1">
    <citation type="journal article" date="2014" name="Genome Announc.">
        <title>Trypanosoma cruzi Clone Dm28c Draft Genome Sequence.</title>
        <authorList>
            <person name="Grisard E.C."/>
            <person name="Teixeira S.M."/>
            <person name="de Almeida L.G."/>
            <person name="Stoco P.H."/>
            <person name="Gerber A.L."/>
            <person name="Talavera-Lopez C."/>
            <person name="Lima O.C."/>
            <person name="Andersson B."/>
            <person name="de Vasconcelos A.T."/>
        </authorList>
    </citation>
    <scope>NUCLEOTIDE SEQUENCE [LARGE SCALE GENOMIC DNA]</scope>
    <source>
        <strain evidence="1 2">Dm28c</strain>
    </source>
</reference>
<proteinExistence type="predicted"/>
<protein>
    <submittedName>
        <fullName evidence="1">Uncharacterized protein</fullName>
    </submittedName>
</protein>
<accession>V5AZF3</accession>
<sequence length="161" mass="17057">MAGEDLATTPSGMEIELSEDTAQATRISGGGVSFPQSTAQRVLRVSTVLPPVYMDSDQHLPSHTAGTEDGLPRRKHVAVVLREADCDASTTACVTPLATVTTWLEMRKCTVPRGSRDSPTGITTDGMEQAESVSAAACLELKYSTNGRSAIIPFAVFSPCR</sequence>
<dbReference type="EMBL" id="AYLP01000429">
    <property type="protein sequence ID" value="ESS60629.1"/>
    <property type="molecule type" value="Genomic_DNA"/>
</dbReference>
<comment type="caution">
    <text evidence="1">The sequence shown here is derived from an EMBL/GenBank/DDBJ whole genome shotgun (WGS) entry which is preliminary data.</text>
</comment>